<keyword evidence="3" id="KW-1185">Reference proteome</keyword>
<protein>
    <recommendedName>
        <fullName evidence="4">Secreted protein</fullName>
    </recommendedName>
</protein>
<evidence type="ECO:0008006" key="4">
    <source>
        <dbReference type="Google" id="ProtNLM"/>
    </source>
</evidence>
<proteinExistence type="predicted"/>
<dbReference type="EMBL" id="JAHUTI010050298">
    <property type="protein sequence ID" value="MED6248503.1"/>
    <property type="molecule type" value="Genomic_DNA"/>
</dbReference>
<reference evidence="2 3" key="1">
    <citation type="submission" date="2021-07" db="EMBL/GenBank/DDBJ databases">
        <authorList>
            <person name="Palmer J.M."/>
        </authorList>
    </citation>
    <scope>NUCLEOTIDE SEQUENCE [LARGE SCALE GENOMIC DNA]</scope>
    <source>
        <strain evidence="2 3">AT_MEX2019</strain>
        <tissue evidence="2">Muscle</tissue>
    </source>
</reference>
<feature type="chain" id="PRO_5047181021" description="Secreted protein" evidence="1">
    <location>
        <begin position="18"/>
        <end position="111"/>
    </location>
</feature>
<evidence type="ECO:0000313" key="2">
    <source>
        <dbReference type="EMBL" id="MED6248503.1"/>
    </source>
</evidence>
<dbReference type="Proteomes" id="UP001345963">
    <property type="component" value="Unassembled WGS sequence"/>
</dbReference>
<keyword evidence="1" id="KW-0732">Signal</keyword>
<sequence>MGLLFSWLCFAAPDIFSLIHHHSGFYSGVWESINGAVSRWIALPGDFPLFVNFTQSTILNSVSKASRFKMTFTARWLDIYSHQGGNLHGQAVHEASCKDARKSDTKTWPVF</sequence>
<accession>A0ABU7BFX6</accession>
<organism evidence="2 3">
    <name type="scientific">Ataeniobius toweri</name>
    <dbReference type="NCBI Taxonomy" id="208326"/>
    <lineage>
        <taxon>Eukaryota</taxon>
        <taxon>Metazoa</taxon>
        <taxon>Chordata</taxon>
        <taxon>Craniata</taxon>
        <taxon>Vertebrata</taxon>
        <taxon>Euteleostomi</taxon>
        <taxon>Actinopterygii</taxon>
        <taxon>Neopterygii</taxon>
        <taxon>Teleostei</taxon>
        <taxon>Neoteleostei</taxon>
        <taxon>Acanthomorphata</taxon>
        <taxon>Ovalentaria</taxon>
        <taxon>Atherinomorphae</taxon>
        <taxon>Cyprinodontiformes</taxon>
        <taxon>Goodeidae</taxon>
        <taxon>Ataeniobius</taxon>
    </lineage>
</organism>
<evidence type="ECO:0000256" key="1">
    <source>
        <dbReference type="SAM" id="SignalP"/>
    </source>
</evidence>
<name>A0ABU7BFX6_9TELE</name>
<gene>
    <name evidence="2" type="ORF">ATANTOWER_001256</name>
</gene>
<feature type="signal peptide" evidence="1">
    <location>
        <begin position="1"/>
        <end position="17"/>
    </location>
</feature>
<comment type="caution">
    <text evidence="2">The sequence shown here is derived from an EMBL/GenBank/DDBJ whole genome shotgun (WGS) entry which is preliminary data.</text>
</comment>
<evidence type="ECO:0000313" key="3">
    <source>
        <dbReference type="Proteomes" id="UP001345963"/>
    </source>
</evidence>